<keyword evidence="1" id="KW-0732">Signal</keyword>
<dbReference type="RefSeq" id="WP_160373514.1">
    <property type="nucleotide sequence ID" value="NZ_WSTB01000002.1"/>
</dbReference>
<accession>A0A6I4NGA8</accession>
<evidence type="ECO:0008006" key="4">
    <source>
        <dbReference type="Google" id="ProtNLM"/>
    </source>
</evidence>
<evidence type="ECO:0000313" key="2">
    <source>
        <dbReference type="EMBL" id="MWB93590.1"/>
    </source>
</evidence>
<dbReference type="PROSITE" id="PS51257">
    <property type="entry name" value="PROKAR_LIPOPROTEIN"/>
    <property type="match status" value="1"/>
</dbReference>
<evidence type="ECO:0000313" key="3">
    <source>
        <dbReference type="Proteomes" id="UP000471501"/>
    </source>
</evidence>
<protein>
    <recommendedName>
        <fullName evidence="4">PKD domain-containing protein</fullName>
    </recommendedName>
</protein>
<comment type="caution">
    <text evidence="2">The sequence shown here is derived from an EMBL/GenBank/DDBJ whole genome shotgun (WGS) entry which is preliminary data.</text>
</comment>
<organism evidence="2 3">
    <name type="scientific">Flavobacterium hydrocarbonoxydans</name>
    <dbReference type="NCBI Taxonomy" id="2683249"/>
    <lineage>
        <taxon>Bacteria</taxon>
        <taxon>Pseudomonadati</taxon>
        <taxon>Bacteroidota</taxon>
        <taxon>Flavobacteriia</taxon>
        <taxon>Flavobacteriales</taxon>
        <taxon>Flavobacteriaceae</taxon>
        <taxon>Flavobacterium</taxon>
    </lineage>
</organism>
<keyword evidence="3" id="KW-1185">Reference proteome</keyword>
<feature type="chain" id="PRO_5026289256" description="PKD domain-containing protein" evidence="1">
    <location>
        <begin position="26"/>
        <end position="290"/>
    </location>
</feature>
<dbReference type="Proteomes" id="UP000471501">
    <property type="component" value="Unassembled WGS sequence"/>
</dbReference>
<dbReference type="EMBL" id="WSTB01000002">
    <property type="protein sequence ID" value="MWB93590.1"/>
    <property type="molecule type" value="Genomic_DNA"/>
</dbReference>
<name>A0A6I4NGA8_9FLAO</name>
<sequence>MKRILYIVIAAVTIGSLLFSCEATEDRESLPAVTLTPENIKFSVTQNTANNNEVILKNEDPTIIPYWRYVDANGSELGHSNKSEDKIIFPFAGKYTVYYTAYTRGGSVEAAPVTVNVLKTDLSSITTDPRWGMLTNGAAGKTWVLYMTAPLEFIGKPTNYQNIAVSGHGWWPNLSDIGWAGLENKDWGEVTFDLNEGYNVSVTQTSPIEGSTTKTTKSGTFNFSLTDGSKNDRIIFNGGVEMLHPSGPAYFSSAFSFSNIQIVELTETTLAFIAIRADDDYLIYHLVAKP</sequence>
<gene>
    <name evidence="2" type="ORF">GON26_04405</name>
</gene>
<proteinExistence type="predicted"/>
<reference evidence="2 3" key="1">
    <citation type="submission" date="2019-12" db="EMBL/GenBank/DDBJ databases">
        <authorList>
            <person name="Kim Y.S."/>
        </authorList>
    </citation>
    <scope>NUCLEOTIDE SEQUENCE [LARGE SCALE GENOMIC DNA]</scope>
    <source>
        <strain evidence="2 3">GA093</strain>
    </source>
</reference>
<feature type="signal peptide" evidence="1">
    <location>
        <begin position="1"/>
        <end position="25"/>
    </location>
</feature>
<evidence type="ECO:0000256" key="1">
    <source>
        <dbReference type="SAM" id="SignalP"/>
    </source>
</evidence>
<dbReference type="AlphaFoldDB" id="A0A6I4NGA8"/>